<keyword evidence="10" id="KW-0472">Membrane</keyword>
<dbReference type="GO" id="GO:0044209">
    <property type="term" value="P:AMP salvage"/>
    <property type="evidence" value="ECO:0007669"/>
    <property type="project" value="UniProtKB-UniRule"/>
</dbReference>
<proteinExistence type="inferred from homology"/>
<evidence type="ECO:0000256" key="7">
    <source>
        <dbReference type="ARBA" id="ARBA00022777"/>
    </source>
</evidence>
<name>A0A7R9LFC8_9ACAR</name>
<comment type="similarity">
    <text evidence="2 9">Belongs to the carbohydrate kinase PfkB family.</text>
</comment>
<keyword evidence="8 9" id="KW-0067">ATP-binding</keyword>
<dbReference type="Pfam" id="PF00294">
    <property type="entry name" value="PfkB"/>
    <property type="match status" value="1"/>
</dbReference>
<dbReference type="GO" id="GO:0005524">
    <property type="term" value="F:ATP binding"/>
    <property type="evidence" value="ECO:0007669"/>
    <property type="project" value="UniProtKB-UniRule"/>
</dbReference>
<comment type="subcellular location">
    <subcellularLocation>
        <location evidence="9">Nucleus</location>
    </subcellularLocation>
</comment>
<dbReference type="EC" id="2.7.1.20" evidence="3 9"/>
<keyword evidence="5 9" id="KW-0660">Purine salvage</keyword>
<dbReference type="SUPFAM" id="SSF53613">
    <property type="entry name" value="Ribokinase-like"/>
    <property type="match status" value="1"/>
</dbReference>
<dbReference type="Proteomes" id="UP000759131">
    <property type="component" value="Unassembled WGS sequence"/>
</dbReference>
<comment type="subunit">
    <text evidence="9">Monomer.</text>
</comment>
<keyword evidence="10" id="KW-0812">Transmembrane</keyword>
<dbReference type="PANTHER" id="PTHR45769">
    <property type="entry name" value="ADENOSINE KINASE"/>
    <property type="match status" value="1"/>
</dbReference>
<evidence type="ECO:0000259" key="11">
    <source>
        <dbReference type="Pfam" id="PF00294"/>
    </source>
</evidence>
<dbReference type="PRINTS" id="PR00989">
    <property type="entry name" value="ADENOKINASE"/>
</dbReference>
<evidence type="ECO:0000256" key="6">
    <source>
        <dbReference type="ARBA" id="ARBA00022741"/>
    </source>
</evidence>
<evidence type="ECO:0000256" key="3">
    <source>
        <dbReference type="ARBA" id="ARBA00012119"/>
    </source>
</evidence>
<sequence length="160" mass="17704">MVSKMKEMDIFGLGNPLLDITATVDDDFLHKYSLPKNSAILAEPQHEAMYEEVINKYDIEYSAGGATQNTMRYCQWIIGKNNQVTTFCGSVGNDYFGKIMEKKAKTDGVNVKYMTAPDKNTGTCAILLTDGGQNRAMCAYLGIVTSISLSLYSLFSSFVF</sequence>
<keyword evidence="6 9" id="KW-0547">Nucleotide-binding</keyword>
<evidence type="ECO:0000256" key="1">
    <source>
        <dbReference type="ARBA" id="ARBA00004801"/>
    </source>
</evidence>
<keyword evidence="13" id="KW-1185">Reference proteome</keyword>
<dbReference type="PANTHER" id="PTHR45769:SF3">
    <property type="entry name" value="ADENOSINE KINASE"/>
    <property type="match status" value="1"/>
</dbReference>
<evidence type="ECO:0000256" key="8">
    <source>
        <dbReference type="ARBA" id="ARBA00022840"/>
    </source>
</evidence>
<dbReference type="UniPathway" id="UPA00588">
    <property type="reaction ID" value="UER00659"/>
</dbReference>
<reference evidence="12" key="1">
    <citation type="submission" date="2020-11" db="EMBL/GenBank/DDBJ databases">
        <authorList>
            <person name="Tran Van P."/>
        </authorList>
    </citation>
    <scope>NUCLEOTIDE SEQUENCE</scope>
</reference>
<comment type="cofactor">
    <cofactor evidence="9">
        <name>Mg(2+)</name>
        <dbReference type="ChEBI" id="CHEBI:18420"/>
    </cofactor>
    <text evidence="9">Binds 3 Mg(2+) ions per subunit.</text>
</comment>
<keyword evidence="9" id="KW-0539">Nucleus</keyword>
<dbReference type="OrthoDB" id="432447at2759"/>
<evidence type="ECO:0000256" key="4">
    <source>
        <dbReference type="ARBA" id="ARBA00022679"/>
    </source>
</evidence>
<dbReference type="InterPro" id="IPR029056">
    <property type="entry name" value="Ribokinase-like"/>
</dbReference>
<dbReference type="EMBL" id="OC876644">
    <property type="protein sequence ID" value="CAD7639425.1"/>
    <property type="molecule type" value="Genomic_DNA"/>
</dbReference>
<dbReference type="Gene3D" id="3.40.1190.20">
    <property type="match status" value="1"/>
</dbReference>
<comment type="catalytic activity">
    <reaction evidence="9">
        <text>adenosine + ATP = AMP + ADP + H(+)</text>
        <dbReference type="Rhea" id="RHEA:20824"/>
        <dbReference type="ChEBI" id="CHEBI:15378"/>
        <dbReference type="ChEBI" id="CHEBI:16335"/>
        <dbReference type="ChEBI" id="CHEBI:30616"/>
        <dbReference type="ChEBI" id="CHEBI:456215"/>
        <dbReference type="ChEBI" id="CHEBI:456216"/>
        <dbReference type="EC" id="2.7.1.20"/>
    </reaction>
</comment>
<dbReference type="InterPro" id="IPR011611">
    <property type="entry name" value="PfkB_dom"/>
</dbReference>
<evidence type="ECO:0000256" key="5">
    <source>
        <dbReference type="ARBA" id="ARBA00022726"/>
    </source>
</evidence>
<evidence type="ECO:0000313" key="13">
    <source>
        <dbReference type="Proteomes" id="UP000759131"/>
    </source>
</evidence>
<keyword evidence="7 9" id="KW-0418">Kinase</keyword>
<keyword evidence="9" id="KW-0460">Magnesium</keyword>
<comment type="function">
    <text evidence="9">ATP dependent phosphorylation of adenosine and other related nucleoside analogs to monophosphate derivatives.</text>
</comment>
<feature type="domain" description="Carbohydrate kinase PfkB" evidence="11">
    <location>
        <begin position="42"/>
        <end position="142"/>
    </location>
</feature>
<dbReference type="GO" id="GO:0006166">
    <property type="term" value="P:purine ribonucleoside salvage"/>
    <property type="evidence" value="ECO:0007669"/>
    <property type="project" value="UniProtKB-KW"/>
</dbReference>
<dbReference type="GO" id="GO:0006144">
    <property type="term" value="P:purine nucleobase metabolic process"/>
    <property type="evidence" value="ECO:0007669"/>
    <property type="project" value="TreeGrafter"/>
</dbReference>
<dbReference type="GO" id="GO:0005634">
    <property type="term" value="C:nucleus"/>
    <property type="evidence" value="ECO:0007669"/>
    <property type="project" value="UniProtKB-SubCell"/>
</dbReference>
<feature type="non-terminal residue" evidence="12">
    <location>
        <position position="1"/>
    </location>
</feature>
<dbReference type="AlphaFoldDB" id="A0A7R9LFC8"/>
<accession>A0A7R9LFC8</accession>
<keyword evidence="10" id="KW-1133">Transmembrane helix</keyword>
<evidence type="ECO:0000256" key="9">
    <source>
        <dbReference type="RuleBase" id="RU368116"/>
    </source>
</evidence>
<evidence type="ECO:0000256" key="10">
    <source>
        <dbReference type="SAM" id="Phobius"/>
    </source>
</evidence>
<evidence type="ECO:0000256" key="2">
    <source>
        <dbReference type="ARBA" id="ARBA00010688"/>
    </source>
</evidence>
<gene>
    <name evidence="12" type="ORF">OSB1V03_LOCUS17789</name>
</gene>
<dbReference type="CDD" id="cd01168">
    <property type="entry name" value="adenosine_kinase"/>
    <property type="match status" value="1"/>
</dbReference>
<feature type="transmembrane region" description="Helical" evidence="10">
    <location>
        <begin position="137"/>
        <end position="155"/>
    </location>
</feature>
<comment type="pathway">
    <text evidence="1 9">Purine metabolism; AMP biosynthesis via salvage pathway; AMP from adenosine: step 1/1.</text>
</comment>
<keyword evidence="4 9" id="KW-0808">Transferase</keyword>
<evidence type="ECO:0000313" key="12">
    <source>
        <dbReference type="EMBL" id="CAD7639425.1"/>
    </source>
</evidence>
<dbReference type="InterPro" id="IPR001805">
    <property type="entry name" value="Adenokinase"/>
</dbReference>
<protein>
    <recommendedName>
        <fullName evidence="3 9">Adenosine kinase</fullName>
        <shortName evidence="9">AK</shortName>
        <ecNumber evidence="3 9">2.7.1.20</ecNumber>
    </recommendedName>
    <alternativeName>
        <fullName evidence="9">Adenosine 5'-phosphotransferase</fullName>
    </alternativeName>
</protein>
<dbReference type="GO" id="GO:0004001">
    <property type="term" value="F:adenosine kinase activity"/>
    <property type="evidence" value="ECO:0007669"/>
    <property type="project" value="UniProtKB-UniRule"/>
</dbReference>
<organism evidence="12">
    <name type="scientific">Medioppia subpectinata</name>
    <dbReference type="NCBI Taxonomy" id="1979941"/>
    <lineage>
        <taxon>Eukaryota</taxon>
        <taxon>Metazoa</taxon>
        <taxon>Ecdysozoa</taxon>
        <taxon>Arthropoda</taxon>
        <taxon>Chelicerata</taxon>
        <taxon>Arachnida</taxon>
        <taxon>Acari</taxon>
        <taxon>Acariformes</taxon>
        <taxon>Sarcoptiformes</taxon>
        <taxon>Oribatida</taxon>
        <taxon>Brachypylina</taxon>
        <taxon>Oppioidea</taxon>
        <taxon>Oppiidae</taxon>
        <taxon>Medioppia</taxon>
    </lineage>
</organism>
<dbReference type="GO" id="GO:0005829">
    <property type="term" value="C:cytosol"/>
    <property type="evidence" value="ECO:0007669"/>
    <property type="project" value="TreeGrafter"/>
</dbReference>
<dbReference type="EMBL" id="CAJPIZ010022069">
    <property type="protein sequence ID" value="CAG2117836.1"/>
    <property type="molecule type" value="Genomic_DNA"/>
</dbReference>